<keyword evidence="9" id="KW-1185">Reference proteome</keyword>
<evidence type="ECO:0000256" key="3">
    <source>
        <dbReference type="ARBA" id="ARBA00023125"/>
    </source>
</evidence>
<dbReference type="SUPFAM" id="SSF47459">
    <property type="entry name" value="HLH, helix-loop-helix DNA-binding domain"/>
    <property type="match status" value="1"/>
</dbReference>
<proteinExistence type="inferred from homology"/>
<feature type="compositionally biased region" description="Acidic residues" evidence="7">
    <location>
        <begin position="1"/>
        <end position="11"/>
    </location>
</feature>
<dbReference type="InterPro" id="IPR036638">
    <property type="entry name" value="HLH_DNA-bd_sf"/>
</dbReference>
<feature type="region of interest" description="Disordered" evidence="7">
    <location>
        <begin position="248"/>
        <end position="270"/>
    </location>
</feature>
<dbReference type="GO" id="GO:0045944">
    <property type="term" value="P:positive regulation of transcription by RNA polymerase II"/>
    <property type="evidence" value="ECO:0007669"/>
    <property type="project" value="TreeGrafter"/>
</dbReference>
<keyword evidence="2" id="KW-0805">Transcription regulation</keyword>
<dbReference type="CDD" id="cd11406">
    <property type="entry name" value="bHLHzip_Max"/>
    <property type="match status" value="1"/>
</dbReference>
<keyword evidence="4" id="KW-0010">Activator</keyword>
<feature type="region of interest" description="Disordered" evidence="7">
    <location>
        <begin position="190"/>
        <end position="210"/>
    </location>
</feature>
<protein>
    <submittedName>
        <fullName evidence="10">BHLH domain-containing protein</fullName>
    </submittedName>
</protein>
<evidence type="ECO:0000256" key="4">
    <source>
        <dbReference type="ARBA" id="ARBA00023159"/>
    </source>
</evidence>
<reference evidence="10" key="1">
    <citation type="submission" date="2022-11" db="UniProtKB">
        <authorList>
            <consortium name="WormBaseParasite"/>
        </authorList>
    </citation>
    <scope>IDENTIFICATION</scope>
</reference>
<feature type="compositionally biased region" description="Polar residues" evidence="7">
    <location>
        <begin position="17"/>
        <end position="26"/>
    </location>
</feature>
<evidence type="ECO:0000256" key="1">
    <source>
        <dbReference type="ARBA" id="ARBA00007628"/>
    </source>
</evidence>
<dbReference type="PROSITE" id="PS50888">
    <property type="entry name" value="BHLH"/>
    <property type="match status" value="1"/>
</dbReference>
<dbReference type="GO" id="GO:0090575">
    <property type="term" value="C:RNA polymerase II transcription regulator complex"/>
    <property type="evidence" value="ECO:0007669"/>
    <property type="project" value="TreeGrafter"/>
</dbReference>
<dbReference type="SMART" id="SM00353">
    <property type="entry name" value="HLH"/>
    <property type="match status" value="1"/>
</dbReference>
<dbReference type="Pfam" id="PF00010">
    <property type="entry name" value="HLH"/>
    <property type="match status" value="1"/>
</dbReference>
<dbReference type="PANTHER" id="PTHR10328:SF3">
    <property type="entry name" value="PROTEIN MAX"/>
    <property type="match status" value="1"/>
</dbReference>
<dbReference type="Gene3D" id="4.10.280.10">
    <property type="entry name" value="Helix-loop-helix DNA-binding domain"/>
    <property type="match status" value="1"/>
</dbReference>
<name>A0A915JU94_ROMCU</name>
<evidence type="ECO:0000313" key="9">
    <source>
        <dbReference type="Proteomes" id="UP000887565"/>
    </source>
</evidence>
<dbReference type="PANTHER" id="PTHR10328">
    <property type="entry name" value="PROTEIN MAX MYC-ASSOCIATED FACTOR X"/>
    <property type="match status" value="1"/>
</dbReference>
<dbReference type="GO" id="GO:0046983">
    <property type="term" value="F:protein dimerization activity"/>
    <property type="evidence" value="ECO:0007669"/>
    <property type="project" value="InterPro"/>
</dbReference>
<accession>A0A915JU94</accession>
<dbReference type="WBParaSite" id="nRc.2.0.1.t29920-RA">
    <property type="protein sequence ID" value="nRc.2.0.1.t29920-RA"/>
    <property type="gene ID" value="nRc.2.0.1.g29920"/>
</dbReference>
<dbReference type="AlphaFoldDB" id="A0A915JU94"/>
<feature type="region of interest" description="Disordered" evidence="7">
    <location>
        <begin position="1"/>
        <end position="34"/>
    </location>
</feature>
<organism evidence="9 10">
    <name type="scientific">Romanomermis culicivorax</name>
    <name type="common">Nematode worm</name>
    <dbReference type="NCBI Taxonomy" id="13658"/>
    <lineage>
        <taxon>Eukaryota</taxon>
        <taxon>Metazoa</taxon>
        <taxon>Ecdysozoa</taxon>
        <taxon>Nematoda</taxon>
        <taxon>Enoplea</taxon>
        <taxon>Dorylaimia</taxon>
        <taxon>Mermithida</taxon>
        <taxon>Mermithoidea</taxon>
        <taxon>Mermithidae</taxon>
        <taxon>Romanomermis</taxon>
    </lineage>
</organism>
<feature type="domain" description="BHLH" evidence="8">
    <location>
        <begin position="34"/>
        <end position="85"/>
    </location>
</feature>
<evidence type="ECO:0000256" key="5">
    <source>
        <dbReference type="ARBA" id="ARBA00023163"/>
    </source>
</evidence>
<keyword evidence="3" id="KW-0238">DNA-binding</keyword>
<evidence type="ECO:0000256" key="7">
    <source>
        <dbReference type="SAM" id="MobiDB-lite"/>
    </source>
</evidence>
<sequence>MSDLESDDDGMECGQQPPGSSANQSIVPALQEDDRRAHHNALERKRRDHIKDSFTSLREVVPTLKGEKASRALILKKAADYIHMLKDDIDYQRNDIAQIRKQNDDLIEQLKYIPTKPQPRPPMHVAPLPTFTASHVIEDGTVASVNSPLFWNARRTAPNFMDLAALSRPVPVAEGHDYLRHSIVRAPAPTAKITDGDAGGGGGASLETTLTSPSPLTTAYTVPGLVVRPNVNAAQTPAHQNYILLTGKKNPTSSGNGVGGDTAPGAGTSRDIIVKLTDT</sequence>
<keyword evidence="5" id="KW-0804">Transcription</keyword>
<dbReference type="FunFam" id="4.10.280.10:FF:000019">
    <property type="entry name" value="Myc proto-oncogene protein"/>
    <property type="match status" value="1"/>
</dbReference>
<evidence type="ECO:0000259" key="8">
    <source>
        <dbReference type="PROSITE" id="PS50888"/>
    </source>
</evidence>
<evidence type="ECO:0000313" key="10">
    <source>
        <dbReference type="WBParaSite" id="nRc.2.0.1.t29920-RA"/>
    </source>
</evidence>
<dbReference type="GO" id="GO:0003677">
    <property type="term" value="F:DNA binding"/>
    <property type="evidence" value="ECO:0007669"/>
    <property type="project" value="UniProtKB-KW"/>
</dbReference>
<dbReference type="GO" id="GO:0003700">
    <property type="term" value="F:DNA-binding transcription factor activity"/>
    <property type="evidence" value="ECO:0007669"/>
    <property type="project" value="TreeGrafter"/>
</dbReference>
<comment type="similarity">
    <text evidence="1">Belongs to the MAX family.</text>
</comment>
<evidence type="ECO:0000256" key="2">
    <source>
        <dbReference type="ARBA" id="ARBA00023015"/>
    </source>
</evidence>
<dbReference type="Proteomes" id="UP000887565">
    <property type="component" value="Unplaced"/>
</dbReference>
<evidence type="ECO:0000256" key="6">
    <source>
        <dbReference type="ARBA" id="ARBA00023242"/>
    </source>
</evidence>
<keyword evidence="6" id="KW-0539">Nucleus</keyword>
<dbReference type="InterPro" id="IPR011598">
    <property type="entry name" value="bHLH_dom"/>
</dbReference>